<dbReference type="Gene3D" id="1.10.10.10">
    <property type="entry name" value="Winged helix-like DNA-binding domain superfamily/Winged helix DNA-binding domain"/>
    <property type="match status" value="1"/>
</dbReference>
<dbReference type="OrthoDB" id="10252687at2759"/>
<protein>
    <submittedName>
        <fullName evidence="2">Cop9 signalosome complex subunit, putative</fullName>
    </submittedName>
</protein>
<dbReference type="RefSeq" id="XP_002420718.1">
    <property type="nucleotide sequence ID" value="XM_002420673.1"/>
</dbReference>
<dbReference type="PANTHER" id="PTHR12732">
    <property type="entry name" value="UNCHARACTERIZED PROTEASOME COMPONENT REGION PCI-CONTAINING"/>
    <property type="match status" value="1"/>
</dbReference>
<evidence type="ECO:0000313" key="2">
    <source>
        <dbReference type="EMBL" id="CAX41803.1"/>
    </source>
</evidence>
<dbReference type="GeneID" id="8048376"/>
<dbReference type="HOGENOM" id="CLU_031567_2_1_1"/>
<dbReference type="Proteomes" id="UP000002605">
    <property type="component" value="Chromosome 5"/>
</dbReference>
<gene>
    <name evidence="1" type="ordered locus">Cd36_54230</name>
    <name evidence="2" type="ORF">CD36_54230</name>
</gene>
<dbReference type="eggNOG" id="KOG2688">
    <property type="taxonomic scope" value="Eukaryota"/>
</dbReference>
<dbReference type="PANTHER" id="PTHR12732:SF0">
    <property type="entry name" value="PCI DOMAIN-CONTAINING PROTEIN 2"/>
    <property type="match status" value="1"/>
</dbReference>
<dbReference type="InterPro" id="IPR045114">
    <property type="entry name" value="Csn12-like"/>
</dbReference>
<name>B9WI06_CANDC</name>
<dbReference type="GO" id="GO:0003723">
    <property type="term" value="F:RNA binding"/>
    <property type="evidence" value="ECO:0007669"/>
    <property type="project" value="InterPro"/>
</dbReference>
<dbReference type="VEuPathDB" id="FungiDB:CD36_54230"/>
<dbReference type="GO" id="GO:0003690">
    <property type="term" value="F:double-stranded DNA binding"/>
    <property type="evidence" value="ECO:0007669"/>
    <property type="project" value="InterPro"/>
</dbReference>
<evidence type="ECO:0000313" key="3">
    <source>
        <dbReference type="Proteomes" id="UP000002605"/>
    </source>
</evidence>
<proteinExistence type="predicted"/>
<dbReference type="KEGG" id="cdu:CD36_54230"/>
<dbReference type="CGD" id="CAL0000160952">
    <property type="gene designation" value="Cd36_54230"/>
</dbReference>
<sequence>MSGLVNYVHEFGTALKEENSKALTKCLTISPTITIANTRKDFPEPSDVDLFHIPEKFRPVLKCHIQLMKAVYNEKSLDKAFEVLNQLILNLIMASDFLTNWINHPLIKSLSELIAIYKTKESRNPEDLDSFIEDDTDAMDGTQSQKSCLETLVITFRKACQLSLGDKNLDWKLSKRNDVYYFLANFVKYCFKLGKLDLAKSVTKAVKNISDRLPALDSSVKTKKYGVIYLYYQALMALDDGDYVESEKNLDYALKLMDDYQDLKSNQLGQILLVLIPLKLYNHGQFPSKKIWLKYPVLRALYRDNFLKAILEGNIARFNQSLEKFQTILLKKHLYVLIEMLRPLVHLQLIKKTYNLNMELNPDSKTKHVIPIRAFQLALEYSTFNKNYKCDFNFAGDHLYTISKFETECIVGYLITKRRIKAYLSVSKEGCVIFAKTDVFPKPS</sequence>
<evidence type="ECO:0000313" key="1">
    <source>
        <dbReference type="CGD" id="CAL0000160952"/>
    </source>
</evidence>
<organism evidence="2 3">
    <name type="scientific">Candida dubliniensis (strain CD36 / ATCC MYA-646 / CBS 7987 / NCPF 3949 / NRRL Y-17841)</name>
    <name type="common">Yeast</name>
    <dbReference type="NCBI Taxonomy" id="573826"/>
    <lineage>
        <taxon>Eukaryota</taxon>
        <taxon>Fungi</taxon>
        <taxon>Dikarya</taxon>
        <taxon>Ascomycota</taxon>
        <taxon>Saccharomycotina</taxon>
        <taxon>Pichiomycetes</taxon>
        <taxon>Debaryomycetaceae</taxon>
        <taxon>Candida/Lodderomyces clade</taxon>
        <taxon>Candida</taxon>
    </lineage>
</organism>
<dbReference type="InterPro" id="IPR036388">
    <property type="entry name" value="WH-like_DNA-bd_sf"/>
</dbReference>
<dbReference type="EMBL" id="FM992692">
    <property type="protein sequence ID" value="CAX41803.1"/>
    <property type="molecule type" value="Genomic_DNA"/>
</dbReference>
<accession>B9WI06</accession>
<dbReference type="SMART" id="SM00753">
    <property type="entry name" value="PAM"/>
    <property type="match status" value="1"/>
</dbReference>
<dbReference type="AlphaFoldDB" id="B9WI06"/>
<keyword evidence="3" id="KW-1185">Reference proteome</keyword>
<reference evidence="2 3" key="1">
    <citation type="journal article" date="2009" name="Genome Res.">
        <title>Comparative genomics of the fungal pathogens Candida dubliniensis and Candida albicans.</title>
        <authorList>
            <person name="Jackson A.P."/>
            <person name="Gamble J.A."/>
            <person name="Yeomans T."/>
            <person name="Moran G.P."/>
            <person name="Saunders D."/>
            <person name="Harris D."/>
            <person name="Aslett M."/>
            <person name="Barrell J.F."/>
            <person name="Butler G."/>
            <person name="Citiulo F."/>
            <person name="Coleman D.C."/>
            <person name="de Groot P.W.J."/>
            <person name="Goodwin T.J."/>
            <person name="Quail M.A."/>
            <person name="McQuillan J."/>
            <person name="Munro C.A."/>
            <person name="Pain A."/>
            <person name="Poulter R.T."/>
            <person name="Rajandream M.A."/>
            <person name="Renauld H."/>
            <person name="Spiering M.J."/>
            <person name="Tivey A."/>
            <person name="Gow N.A.R."/>
            <person name="Barrell B."/>
            <person name="Sullivan D.J."/>
            <person name="Berriman M."/>
        </authorList>
    </citation>
    <scope>NUCLEOTIDE SEQUENCE [LARGE SCALE GENOMIC DNA]</scope>
    <source>
        <strain evidence="3">CD36 / ATCC MYA-646 / CBS 7987 / NCPF 3949 / NRRL Y-17841</strain>
    </source>
</reference>